<dbReference type="EMBL" id="JAVFWL010000006">
    <property type="protein sequence ID" value="KAK6765682.1"/>
    <property type="molecule type" value="Genomic_DNA"/>
</dbReference>
<keyword evidence="2" id="KW-1185">Reference proteome</keyword>
<evidence type="ECO:0000313" key="2">
    <source>
        <dbReference type="Proteomes" id="UP001303046"/>
    </source>
</evidence>
<accession>A0ABR1ESR2</accession>
<proteinExistence type="predicted"/>
<sequence length="90" mass="9558">MSTKGRAECAKLTPAGHYSTVLRVMPSTAKLNRKGPATTPCLTPVSTSIGVVHPAGVRTAAVILLFMSFIRRTNSPGTPSAQSALRRRPR</sequence>
<organism evidence="1 2">
    <name type="scientific">Necator americanus</name>
    <name type="common">Human hookworm</name>
    <dbReference type="NCBI Taxonomy" id="51031"/>
    <lineage>
        <taxon>Eukaryota</taxon>
        <taxon>Metazoa</taxon>
        <taxon>Ecdysozoa</taxon>
        <taxon>Nematoda</taxon>
        <taxon>Chromadorea</taxon>
        <taxon>Rhabditida</taxon>
        <taxon>Rhabditina</taxon>
        <taxon>Rhabditomorpha</taxon>
        <taxon>Strongyloidea</taxon>
        <taxon>Ancylostomatidae</taxon>
        <taxon>Bunostominae</taxon>
        <taxon>Necator</taxon>
    </lineage>
</organism>
<comment type="caution">
    <text evidence="1">The sequence shown here is derived from an EMBL/GenBank/DDBJ whole genome shotgun (WGS) entry which is preliminary data.</text>
</comment>
<reference evidence="1 2" key="1">
    <citation type="submission" date="2023-08" db="EMBL/GenBank/DDBJ databases">
        <title>A Necator americanus chromosomal reference genome.</title>
        <authorList>
            <person name="Ilik V."/>
            <person name="Petrzelkova K.J."/>
            <person name="Pardy F."/>
            <person name="Fuh T."/>
            <person name="Niatou-Singa F.S."/>
            <person name="Gouil Q."/>
            <person name="Baker L."/>
            <person name="Ritchie M.E."/>
            <person name="Jex A.R."/>
            <person name="Gazzola D."/>
            <person name="Li H."/>
            <person name="Toshio Fujiwara R."/>
            <person name="Zhan B."/>
            <person name="Aroian R.V."/>
            <person name="Pafco B."/>
            <person name="Schwarz E.M."/>
        </authorList>
    </citation>
    <scope>NUCLEOTIDE SEQUENCE [LARGE SCALE GENOMIC DNA]</scope>
    <source>
        <strain evidence="1 2">Aroian</strain>
        <tissue evidence="1">Whole animal</tissue>
    </source>
</reference>
<protein>
    <submittedName>
        <fullName evidence="1">Uncharacterized protein</fullName>
    </submittedName>
</protein>
<evidence type="ECO:0000313" key="1">
    <source>
        <dbReference type="EMBL" id="KAK6765682.1"/>
    </source>
</evidence>
<dbReference type="Proteomes" id="UP001303046">
    <property type="component" value="Unassembled WGS sequence"/>
</dbReference>
<gene>
    <name evidence="1" type="primary">Necator_chrX.g25702</name>
    <name evidence="1" type="ORF">RB195_025536</name>
</gene>
<name>A0ABR1ESR2_NECAM</name>